<feature type="domain" description="Peptidase M14" evidence="23">
    <location>
        <begin position="147"/>
        <end position="596"/>
    </location>
</feature>
<evidence type="ECO:0000313" key="24">
    <source>
        <dbReference type="EMBL" id="RZF46286.1"/>
    </source>
</evidence>
<evidence type="ECO:0000256" key="6">
    <source>
        <dbReference type="ARBA" id="ARBA00022490"/>
    </source>
</evidence>
<evidence type="ECO:0000256" key="13">
    <source>
        <dbReference type="ARBA" id="ARBA00023242"/>
    </source>
</evidence>
<keyword evidence="10" id="KW-0862">Zinc</keyword>
<dbReference type="GO" id="GO:0008270">
    <property type="term" value="F:zinc ion binding"/>
    <property type="evidence" value="ECO:0007669"/>
    <property type="project" value="InterPro"/>
</dbReference>
<dbReference type="GO" id="GO:0004181">
    <property type="term" value="F:metallocarboxypeptidase activity"/>
    <property type="evidence" value="ECO:0007669"/>
    <property type="project" value="InterPro"/>
</dbReference>
<evidence type="ECO:0000256" key="19">
    <source>
        <dbReference type="ARBA" id="ARBA00032928"/>
    </source>
</evidence>
<evidence type="ECO:0000256" key="22">
    <source>
        <dbReference type="SAM" id="MobiDB-lite"/>
    </source>
</evidence>
<evidence type="ECO:0000256" key="9">
    <source>
        <dbReference type="ARBA" id="ARBA00022801"/>
    </source>
</evidence>
<dbReference type="AlphaFoldDB" id="A0A482XK45"/>
<feature type="compositionally biased region" description="Low complexity" evidence="22">
    <location>
        <begin position="374"/>
        <end position="389"/>
    </location>
</feature>
<dbReference type="STRING" id="195883.A0A482XK45"/>
<dbReference type="InterPro" id="IPR034286">
    <property type="entry name" value="M14_AGBL5-like"/>
</dbReference>
<dbReference type="SUPFAM" id="SSF53187">
    <property type="entry name" value="Zn-dependent exopeptidases"/>
    <property type="match status" value="1"/>
</dbReference>
<evidence type="ECO:0000256" key="17">
    <source>
        <dbReference type="ARBA" id="ARBA00026108"/>
    </source>
</evidence>
<sequence length="800" mass="89608">MDIQCGGFYFVSDFDSGNLARVEQVTLKEKTATSSPDTPDFEFNIWTYPDCAGTEFENGNRTWFHFGIRGGPPFALVKLNIVNLNRQSKMYSQGMAPVFRTSLNPRNQWERVRDKPTFSTDDNVFTLSFKFRTLENARAVTYFAFTYPYSYVELQNNLEAIELKISKLSETLQKAEPRPDDIYYHRETVCFSLEGRKVDLLTISSYHGISENREPKLPNLFPEVNALRPFQFPDKKVVFLSARVHPGETPSSFVLNGVLHTLLNKDDPIGIVLRRIYVFKLIPMLNPDGVARGHYRTDTRGVNLNRVYNNPSPTLHPSVYAARSLIRYYHHRAVTPDEAEFDQRFAEGKMGQISDRVSGLSLEREGLQPPQPDCLPSSPTSPPLSDDLSNNSDFLEISNNLNELNSNRSLGGGCSHYNERPTPFGRENDPLLPSECRILNTQAFYTKPADSGLFLYVDFHGHASKKGIFMYGNHFGNTHENVDCMLLPKLMSINNQNFHFDSCNFTERNMYIRDKHGGLTREGSGRVAVLKATGLIRSYTLECNYNTGRLVNILPPPARIENLKRRNNLILVPPKYTPVIFEEVGRALCSSILDLTGSNPHSRLANSDYRNLTGVRESLKTHNLSADQNFIGPMQRAAIKLKSTQAQVKPAASKEQPPAMRVHRLAPLALEVKSASAGAGGSIQRPSSSGVCAGAGAGAASSVLQVRSKCSAVNAIAGTSRPNTFRKVKLSRDDVAVKKGTKRIKISDEQKPKDWNKVPPTEDLLLPWRSSASRLEKKNGADSVRRHLAPDQRRKKPKSK</sequence>
<evidence type="ECO:0000256" key="18">
    <source>
        <dbReference type="ARBA" id="ARBA00032753"/>
    </source>
</evidence>
<evidence type="ECO:0000256" key="20">
    <source>
        <dbReference type="ARBA" id="ARBA00047714"/>
    </source>
</evidence>
<comment type="catalytic activity">
    <reaction evidence="16">
        <text>C-terminal L-alpha-aminoacyl-L-glutamyl-[tubulin] + H2O = C-terminal L-alpha-aminoacyl-[tubulin] + L-glutamate</text>
        <dbReference type="Rhea" id="RHEA:63796"/>
        <dbReference type="Rhea" id="RHEA-COMP:16436"/>
        <dbReference type="Rhea" id="RHEA-COMP:16437"/>
        <dbReference type="ChEBI" id="CHEBI:15377"/>
        <dbReference type="ChEBI" id="CHEBI:29985"/>
        <dbReference type="ChEBI" id="CHEBI:90782"/>
        <dbReference type="ChEBI" id="CHEBI:149556"/>
        <dbReference type="EC" id="3.4.17.24"/>
    </reaction>
    <physiologicalReaction direction="left-to-right" evidence="16">
        <dbReference type="Rhea" id="RHEA:63797"/>
    </physiologicalReaction>
</comment>
<dbReference type="EMBL" id="QKKF02006562">
    <property type="protein sequence ID" value="RZF46286.1"/>
    <property type="molecule type" value="Genomic_DNA"/>
</dbReference>
<evidence type="ECO:0000256" key="11">
    <source>
        <dbReference type="ARBA" id="ARBA00023049"/>
    </source>
</evidence>
<evidence type="ECO:0000256" key="2">
    <source>
        <dbReference type="ARBA" id="ARBA00004123"/>
    </source>
</evidence>
<dbReference type="PANTHER" id="PTHR12756:SF12">
    <property type="entry name" value="CYTOSOLIC CARBOXYPEPTIDASE-LIKE PROTEIN 5"/>
    <property type="match status" value="1"/>
</dbReference>
<evidence type="ECO:0000313" key="25">
    <source>
        <dbReference type="Proteomes" id="UP000291343"/>
    </source>
</evidence>
<name>A0A482XK45_LAOST</name>
<protein>
    <recommendedName>
        <fullName evidence="14">Cytosolic carboxypeptidase-like protein 5</fullName>
        <ecNumber evidence="17">3.4.17.24</ecNumber>
    </recommendedName>
    <alternativeName>
        <fullName evidence="19">ATP/GTP-binding protein-like 5</fullName>
    </alternativeName>
    <alternativeName>
        <fullName evidence="18">Protein deglutamylase CCP5</fullName>
    </alternativeName>
</protein>
<keyword evidence="6" id="KW-0963">Cytoplasm</keyword>
<dbReference type="GO" id="GO:0030496">
    <property type="term" value="C:midbody"/>
    <property type="evidence" value="ECO:0007669"/>
    <property type="project" value="UniProtKB-SubCell"/>
</dbReference>
<gene>
    <name evidence="24" type="ORF">LSTR_LSTR011997</name>
</gene>
<keyword evidence="9" id="KW-0378">Hydrolase</keyword>
<evidence type="ECO:0000256" key="10">
    <source>
        <dbReference type="ARBA" id="ARBA00022833"/>
    </source>
</evidence>
<dbReference type="Gene3D" id="3.40.630.10">
    <property type="entry name" value="Zn peptidases"/>
    <property type="match status" value="2"/>
</dbReference>
<dbReference type="Proteomes" id="UP000291343">
    <property type="component" value="Unassembled WGS sequence"/>
</dbReference>
<proteinExistence type="inferred from homology"/>
<dbReference type="InterPro" id="IPR040626">
    <property type="entry name" value="Pepdidase_M14_N"/>
</dbReference>
<comment type="cofactor">
    <cofactor evidence="1">
        <name>Zn(2+)</name>
        <dbReference type="ChEBI" id="CHEBI:29105"/>
    </cofactor>
</comment>
<keyword evidence="12" id="KW-0206">Cytoskeleton</keyword>
<dbReference type="Pfam" id="PF00246">
    <property type="entry name" value="Peptidase_M14"/>
    <property type="match status" value="1"/>
</dbReference>
<organism evidence="24 25">
    <name type="scientific">Laodelphax striatellus</name>
    <name type="common">Small brown planthopper</name>
    <name type="synonym">Delphax striatella</name>
    <dbReference type="NCBI Taxonomy" id="195883"/>
    <lineage>
        <taxon>Eukaryota</taxon>
        <taxon>Metazoa</taxon>
        <taxon>Ecdysozoa</taxon>
        <taxon>Arthropoda</taxon>
        <taxon>Hexapoda</taxon>
        <taxon>Insecta</taxon>
        <taxon>Pterygota</taxon>
        <taxon>Neoptera</taxon>
        <taxon>Paraneoptera</taxon>
        <taxon>Hemiptera</taxon>
        <taxon>Auchenorrhyncha</taxon>
        <taxon>Fulgoroidea</taxon>
        <taxon>Delphacidae</taxon>
        <taxon>Criomorphinae</taxon>
        <taxon>Laodelphax</taxon>
    </lineage>
</organism>
<dbReference type="Pfam" id="PF18027">
    <property type="entry name" value="Pepdidase_M14_N"/>
    <property type="match status" value="1"/>
</dbReference>
<dbReference type="PANTHER" id="PTHR12756">
    <property type="entry name" value="CYTOSOLIC CARBOXYPEPTIDASE"/>
    <property type="match status" value="1"/>
</dbReference>
<dbReference type="InParanoid" id="A0A482XK45"/>
<comment type="catalytic activity">
    <reaction evidence="20">
        <text>gamma-L-glutamyl-L-glutamyl-[protein] + H2O = L-glutamyl-[protein] + L-glutamate</text>
        <dbReference type="Rhea" id="RHEA:60152"/>
        <dbReference type="Rhea" id="RHEA-COMP:10208"/>
        <dbReference type="Rhea" id="RHEA-COMP:15517"/>
        <dbReference type="ChEBI" id="CHEBI:15377"/>
        <dbReference type="ChEBI" id="CHEBI:29973"/>
        <dbReference type="ChEBI" id="CHEBI:29985"/>
        <dbReference type="ChEBI" id="CHEBI:143622"/>
    </reaction>
    <physiologicalReaction direction="left-to-right" evidence="20">
        <dbReference type="Rhea" id="RHEA:60153"/>
    </physiologicalReaction>
</comment>
<evidence type="ECO:0000256" key="21">
    <source>
        <dbReference type="PROSITE-ProRule" id="PRU01379"/>
    </source>
</evidence>
<evidence type="ECO:0000256" key="3">
    <source>
        <dbReference type="ARBA" id="ARBA00004186"/>
    </source>
</evidence>
<keyword evidence="13" id="KW-0539">Nucleus</keyword>
<evidence type="ECO:0000256" key="4">
    <source>
        <dbReference type="ARBA" id="ARBA00004214"/>
    </source>
</evidence>
<evidence type="ECO:0000256" key="12">
    <source>
        <dbReference type="ARBA" id="ARBA00023212"/>
    </source>
</evidence>
<feature type="compositionally biased region" description="Basic and acidic residues" evidence="22">
    <location>
        <begin position="774"/>
        <end position="792"/>
    </location>
</feature>
<keyword evidence="25" id="KW-1185">Reference proteome</keyword>
<comment type="similarity">
    <text evidence="5 21">Belongs to the peptidase M14 family.</text>
</comment>
<comment type="catalytic activity">
    <reaction evidence="15">
        <text>C-terminal L-alpha-aminoacyl-L-glutamyl-L-glutamyl-[tubulin] + H2O = C-terminal L-alpha-aminoacyl-L-glutamyl-[tubulin] + L-glutamate</text>
        <dbReference type="Rhea" id="RHEA:63792"/>
        <dbReference type="Rhea" id="RHEA-COMP:16435"/>
        <dbReference type="Rhea" id="RHEA-COMP:16436"/>
        <dbReference type="ChEBI" id="CHEBI:15377"/>
        <dbReference type="ChEBI" id="CHEBI:29985"/>
        <dbReference type="ChEBI" id="CHEBI:149555"/>
        <dbReference type="ChEBI" id="CHEBI:149556"/>
        <dbReference type="EC" id="3.4.17.24"/>
    </reaction>
    <physiologicalReaction direction="left-to-right" evidence="15">
        <dbReference type="Rhea" id="RHEA:63793"/>
    </physiologicalReaction>
</comment>
<reference evidence="24 25" key="1">
    <citation type="journal article" date="2017" name="Gigascience">
        <title>Genome sequence of the small brown planthopper, Laodelphax striatellus.</title>
        <authorList>
            <person name="Zhu J."/>
            <person name="Jiang F."/>
            <person name="Wang X."/>
            <person name="Yang P."/>
            <person name="Bao Y."/>
            <person name="Zhao W."/>
            <person name="Wang W."/>
            <person name="Lu H."/>
            <person name="Wang Q."/>
            <person name="Cui N."/>
            <person name="Li J."/>
            <person name="Chen X."/>
            <person name="Luo L."/>
            <person name="Yu J."/>
            <person name="Kang L."/>
            <person name="Cui F."/>
        </authorList>
    </citation>
    <scope>NUCLEOTIDE SEQUENCE [LARGE SCALE GENOMIC DNA]</scope>
    <source>
        <tissue evidence="24">Whole body</tissue>
    </source>
</reference>
<dbReference type="GO" id="GO:0005819">
    <property type="term" value="C:spindle"/>
    <property type="evidence" value="ECO:0007669"/>
    <property type="project" value="UniProtKB-SubCell"/>
</dbReference>
<comment type="subcellular location">
    <subcellularLocation>
        <location evidence="3">Cytoplasm</location>
        <location evidence="3">Cytoskeleton</location>
        <location evidence="3">Spindle</location>
    </subcellularLocation>
    <subcellularLocation>
        <location evidence="4">Midbody</location>
    </subcellularLocation>
    <subcellularLocation>
        <location evidence="2">Nucleus</location>
    </subcellularLocation>
</comment>
<evidence type="ECO:0000256" key="8">
    <source>
        <dbReference type="ARBA" id="ARBA00022723"/>
    </source>
</evidence>
<evidence type="ECO:0000256" key="14">
    <source>
        <dbReference type="ARBA" id="ARBA00024141"/>
    </source>
</evidence>
<evidence type="ECO:0000256" key="16">
    <source>
        <dbReference type="ARBA" id="ARBA00024627"/>
    </source>
</evidence>
<dbReference type="InterPro" id="IPR000834">
    <property type="entry name" value="Peptidase_M14"/>
</dbReference>
<evidence type="ECO:0000256" key="15">
    <source>
        <dbReference type="ARBA" id="ARBA00024524"/>
    </source>
</evidence>
<dbReference type="GO" id="GO:0006508">
    <property type="term" value="P:proteolysis"/>
    <property type="evidence" value="ECO:0007669"/>
    <property type="project" value="UniProtKB-KW"/>
</dbReference>
<feature type="region of interest" description="Disordered" evidence="22">
    <location>
        <begin position="774"/>
        <end position="800"/>
    </location>
</feature>
<dbReference type="Gene3D" id="2.60.40.3120">
    <property type="match status" value="1"/>
</dbReference>
<evidence type="ECO:0000256" key="5">
    <source>
        <dbReference type="ARBA" id="ARBA00005988"/>
    </source>
</evidence>
<dbReference type="GO" id="GO:0005634">
    <property type="term" value="C:nucleus"/>
    <property type="evidence" value="ECO:0007669"/>
    <property type="project" value="UniProtKB-SubCell"/>
</dbReference>
<dbReference type="EC" id="3.4.17.24" evidence="17"/>
<dbReference type="InterPro" id="IPR050821">
    <property type="entry name" value="Cytosolic_carboxypeptidase"/>
</dbReference>
<evidence type="ECO:0000259" key="23">
    <source>
        <dbReference type="PROSITE" id="PS52035"/>
    </source>
</evidence>
<feature type="active site" description="Proton donor/acceptor" evidence="21">
    <location>
        <position position="542"/>
    </location>
</feature>
<evidence type="ECO:0000256" key="7">
    <source>
        <dbReference type="ARBA" id="ARBA00022670"/>
    </source>
</evidence>
<dbReference type="PROSITE" id="PS52035">
    <property type="entry name" value="PEPTIDASE_M14"/>
    <property type="match status" value="1"/>
</dbReference>
<keyword evidence="11" id="KW-0482">Metalloprotease</keyword>
<accession>A0A482XK45</accession>
<keyword evidence="7" id="KW-0645">Protease</keyword>
<dbReference type="CDD" id="cd06236">
    <property type="entry name" value="M14_AGBL5_like"/>
    <property type="match status" value="1"/>
</dbReference>
<comment type="caution">
    <text evidence="24">The sequence shown here is derived from an EMBL/GenBank/DDBJ whole genome shotgun (WGS) entry which is preliminary data.</text>
</comment>
<evidence type="ECO:0000256" key="1">
    <source>
        <dbReference type="ARBA" id="ARBA00001947"/>
    </source>
</evidence>
<feature type="region of interest" description="Disordered" evidence="22">
    <location>
        <begin position="364"/>
        <end position="391"/>
    </location>
</feature>
<keyword evidence="8" id="KW-0479">Metal-binding</keyword>
<dbReference type="OrthoDB" id="10253041at2759"/>